<evidence type="ECO:0000256" key="1">
    <source>
        <dbReference type="SAM" id="Phobius"/>
    </source>
</evidence>
<dbReference type="Proteomes" id="UP000001402">
    <property type="component" value="Chromosome"/>
</dbReference>
<sequence length="156" mass="16419">MLELSLIGVIGLAALYWTALWWMGRHEDVLYGHFVNPSDSAAPRTSVEPAQGPPVDIKSMLQTAPRKTAARKTPARTIFLPDASPLSRLPTATAAMPAQSAVPAAITAAPGIKLPSADSATARPRHAPTAAATRHDALASLLETIKRDLNDSVGKP</sequence>
<evidence type="ECO:0000313" key="2">
    <source>
        <dbReference type="EMBL" id="ADU46482.1"/>
    </source>
</evidence>
<dbReference type="EMBL" id="CP002418">
    <property type="protein sequence ID" value="ADU46482.1"/>
    <property type="molecule type" value="Genomic_DNA"/>
</dbReference>
<keyword evidence="1" id="KW-1133">Transmembrane helix</keyword>
<gene>
    <name evidence="2" type="ordered locus">Rpdx1_4941</name>
</gene>
<dbReference type="KEGG" id="rpx:Rpdx1_4941"/>
<dbReference type="BioCyc" id="RPAL652103:RPDX1_RS24435-MONOMER"/>
<dbReference type="AlphaFoldDB" id="E6VG23"/>
<protein>
    <submittedName>
        <fullName evidence="2">Uncharacterized protein</fullName>
    </submittedName>
</protein>
<feature type="transmembrane region" description="Helical" evidence="1">
    <location>
        <begin position="6"/>
        <end position="24"/>
    </location>
</feature>
<keyword evidence="1" id="KW-0812">Transmembrane</keyword>
<dbReference type="OrthoDB" id="8141565at2"/>
<accession>E6VG23</accession>
<organism evidence="2 3">
    <name type="scientific">Rhodopseudomonas palustris (strain DX-1)</name>
    <dbReference type="NCBI Taxonomy" id="652103"/>
    <lineage>
        <taxon>Bacteria</taxon>
        <taxon>Pseudomonadati</taxon>
        <taxon>Pseudomonadota</taxon>
        <taxon>Alphaproteobacteria</taxon>
        <taxon>Hyphomicrobiales</taxon>
        <taxon>Nitrobacteraceae</taxon>
        <taxon>Rhodopseudomonas</taxon>
    </lineage>
</organism>
<dbReference type="STRING" id="652103.Rpdx1_4941"/>
<keyword evidence="1" id="KW-0472">Membrane</keyword>
<evidence type="ECO:0000313" key="3">
    <source>
        <dbReference type="Proteomes" id="UP000001402"/>
    </source>
</evidence>
<dbReference type="HOGENOM" id="CLU_1702878_0_0_5"/>
<name>E6VG23_RHOPX</name>
<reference evidence="2" key="1">
    <citation type="submission" date="2010-12" db="EMBL/GenBank/DDBJ databases">
        <title>Complete sequence of Rhodopseudomonas palustris DX-1.</title>
        <authorList>
            <consortium name="US DOE Joint Genome Institute"/>
            <person name="Lucas S."/>
            <person name="Copeland A."/>
            <person name="Lapidus A."/>
            <person name="Cheng J.-F."/>
            <person name="Goodwin L."/>
            <person name="Pitluck S."/>
            <person name="Misra M."/>
            <person name="Chertkov O."/>
            <person name="Detter J.C."/>
            <person name="Han C."/>
            <person name="Tapia R."/>
            <person name="Land M."/>
            <person name="Hauser L."/>
            <person name="Kyrpides N."/>
            <person name="Ivanova N."/>
            <person name="Ovchinnikova G."/>
            <person name="Logan B."/>
            <person name="Oda Y."/>
            <person name="Harwood C."/>
            <person name="Woyke T."/>
        </authorList>
    </citation>
    <scope>NUCLEOTIDE SEQUENCE [LARGE SCALE GENOMIC DNA]</scope>
    <source>
        <strain evidence="2">DX-1</strain>
    </source>
</reference>
<proteinExistence type="predicted"/>